<reference evidence="2 3" key="1">
    <citation type="submission" date="2016-05" db="EMBL/GenBank/DDBJ databases">
        <authorList>
            <person name="Prochazka B."/>
            <person name="Indra A."/>
            <person name="Hasenberger P."/>
            <person name="Blaschitz M."/>
            <person name="Wagner L."/>
            <person name="Wewalka G."/>
            <person name="Sorschag S."/>
            <person name="Schmid D."/>
            <person name="Ruppitsch W."/>
        </authorList>
    </citation>
    <scope>NUCLEOTIDE SEQUENCE [LARGE SCALE GENOMIC DNA]</scope>
    <source>
        <strain evidence="2 3">974010_12</strain>
    </source>
</reference>
<organism evidence="2 3">
    <name type="scientific">Legionella jamestowniensis</name>
    <dbReference type="NCBI Taxonomy" id="455"/>
    <lineage>
        <taxon>Bacteria</taxon>
        <taxon>Pseudomonadati</taxon>
        <taxon>Pseudomonadota</taxon>
        <taxon>Gammaproteobacteria</taxon>
        <taxon>Legionellales</taxon>
        <taxon>Legionellaceae</taxon>
        <taxon>Legionella</taxon>
    </lineage>
</organism>
<dbReference type="Gene3D" id="3.40.50.300">
    <property type="entry name" value="P-loop containing nucleotide triphosphate hydrolases"/>
    <property type="match status" value="1"/>
</dbReference>
<protein>
    <recommendedName>
        <fullName evidence="4">AAA+ ATPase domain-containing protein</fullName>
    </recommendedName>
</protein>
<dbReference type="RefSeq" id="WP_065620903.1">
    <property type="nucleotide sequence ID" value="NZ_LYOZ01000026.1"/>
</dbReference>
<dbReference type="EMBL" id="LYOZ01000026">
    <property type="protein sequence ID" value="OCH97712.1"/>
    <property type="molecule type" value="Genomic_DNA"/>
</dbReference>
<gene>
    <name evidence="2" type="ORF">A8135_02410</name>
</gene>
<evidence type="ECO:0000313" key="2">
    <source>
        <dbReference type="EMBL" id="OCH97712.1"/>
    </source>
</evidence>
<sequence length="872" mass="99203">MKQNFDKSSSKHHTPLNLFSPDQLNTSLETQKIHPAIKYFRQLQIEQPSTQLEEFLSNFARPKSIDSETFAAGVKKFIQLANSNPLDKESSQGRKILYGTIYSGLHYNNDLAKLWNTEHANYEPIKASQITTLVPPRWASTLQDGFITLIYKGQQPAQALDELVKGPTVIDCGMFTQLSLWFGLRYMLGNERFNQCFGRAPFFITQGVYNSIEDSNKPYSGNPLYSFLSKEEVAKTSSVTVKHLTNTPLYPLKHPGGNYGGENCIVIGKQYYIFDPHLKDTQGITESAVLSLLRQAFNEERAQYDTDRLSLYAATPEEFHPTFLQTYSQLIEAAEQLRDKKLTAEEFLHVKQNSALELTFDLHKFSTWLQRLENNMHTDSIDYSPLPIDSSLLPVELLNVIPFENRTSMDFSRFKHETPQQNELMIMSKQFCQSIMGDESKLLILTGKAGVGKTASAVCAAKELAARGKNVVWISEVMVNGWADQAKSIADLDNCGIEIDNLLATDPDVVFLDDDNLTGFSGNLLLEKIYSWYVKNPGKGLFITSNALICFKNCYGYKLDGKYYYPPFSDYNSSQYLNWHHKTDLAGASLRSKRDGQSIGAIVSDSVWKTKADSLGQIELIPAFDDSKELAPIRQSLDKTGTMQCSAYDNLRPVQKQWLHVHRVPGTYSFFGGRSHYNEPFLTANPSKFEKTTCKTIAVEIGEYNSSVFGKEIDLNSMNQLIRVLNYAHDQGGRRIILINQTSYTREQLLIQIKAQLPKSESERTWSRLMLLLCETEDSIFSYDQFNGHIEVAPPKSSVHNENNHGFKDLSMFKRRPTRLPTQHTGRGLFDSVIRLENRTREQEEVLLIKHRHNSPELQHEYDNKFGMILKP</sequence>
<accession>A0ABX2XSX1</accession>
<name>A0ABX2XSX1_9GAMM</name>
<dbReference type="SUPFAM" id="SSF52540">
    <property type="entry name" value="P-loop containing nucleoside triphosphate hydrolases"/>
    <property type="match status" value="1"/>
</dbReference>
<feature type="region of interest" description="Disordered" evidence="1">
    <location>
        <begin position="1"/>
        <end position="21"/>
    </location>
</feature>
<evidence type="ECO:0008006" key="4">
    <source>
        <dbReference type="Google" id="ProtNLM"/>
    </source>
</evidence>
<dbReference type="InterPro" id="IPR027417">
    <property type="entry name" value="P-loop_NTPase"/>
</dbReference>
<dbReference type="Proteomes" id="UP000093336">
    <property type="component" value="Unassembled WGS sequence"/>
</dbReference>
<evidence type="ECO:0000313" key="3">
    <source>
        <dbReference type="Proteomes" id="UP000093336"/>
    </source>
</evidence>
<comment type="caution">
    <text evidence="2">The sequence shown here is derived from an EMBL/GenBank/DDBJ whole genome shotgun (WGS) entry which is preliminary data.</text>
</comment>
<proteinExistence type="predicted"/>
<keyword evidence="3" id="KW-1185">Reference proteome</keyword>
<evidence type="ECO:0000256" key="1">
    <source>
        <dbReference type="SAM" id="MobiDB-lite"/>
    </source>
</evidence>